<organism evidence="1 2">
    <name type="scientific">Criibacterium bergeronii</name>
    <dbReference type="NCBI Taxonomy" id="1871336"/>
    <lineage>
        <taxon>Bacteria</taxon>
        <taxon>Bacillati</taxon>
        <taxon>Bacillota</taxon>
        <taxon>Clostridia</taxon>
        <taxon>Peptostreptococcales</taxon>
        <taxon>Filifactoraceae</taxon>
        <taxon>Criibacterium</taxon>
    </lineage>
</organism>
<gene>
    <name evidence="1" type="ORF">FL857_10975</name>
</gene>
<accession>A0A552UWT6</accession>
<name>A0A552UWT6_9FIRM</name>
<proteinExistence type="predicted"/>
<evidence type="ECO:0000313" key="2">
    <source>
        <dbReference type="Proteomes" id="UP000319424"/>
    </source>
</evidence>
<dbReference type="OrthoDB" id="1664281at2"/>
<protein>
    <recommendedName>
        <fullName evidence="3">Iron-dependent peroxidase</fullName>
    </recommendedName>
</protein>
<dbReference type="EMBL" id="VJXW01000024">
    <property type="protein sequence ID" value="TRW22694.1"/>
    <property type="molecule type" value="Genomic_DNA"/>
</dbReference>
<evidence type="ECO:0000313" key="1">
    <source>
        <dbReference type="EMBL" id="TRW22694.1"/>
    </source>
</evidence>
<evidence type="ECO:0008006" key="3">
    <source>
        <dbReference type="Google" id="ProtNLM"/>
    </source>
</evidence>
<dbReference type="RefSeq" id="WP_144398844.1">
    <property type="nucleotide sequence ID" value="NZ_VJXW01000024.1"/>
</dbReference>
<dbReference type="AlphaFoldDB" id="A0A552UWT6"/>
<comment type="caution">
    <text evidence="1">The sequence shown here is derived from an EMBL/GenBank/DDBJ whole genome shotgun (WGS) entry which is preliminary data.</text>
</comment>
<reference evidence="1 2" key="1">
    <citation type="submission" date="2019-07" db="EMBL/GenBank/DDBJ databases">
        <title>Criibacterium bergeronii gen. nov., sp. nov. isolated from human clinical samples.</title>
        <authorList>
            <person name="Maheux A.F."/>
            <person name="Boudreau D.K."/>
            <person name="Berube E."/>
            <person name="Brodeur S."/>
            <person name="Bernard K.A."/>
            <person name="Abed J.Y."/>
            <person name="Ducrey E."/>
            <person name="Guay E.F."/>
            <person name="Raymond F."/>
            <person name="Corbeil J."/>
            <person name="Domingo M.-C."/>
            <person name="Roy P.H."/>
            <person name="Boissinot M."/>
            <person name="Tocheva E.I."/>
            <person name="Omar R.F."/>
        </authorList>
    </citation>
    <scope>NUCLEOTIDE SEQUENCE [LARGE SCALE GENOMIC DNA]</scope>
    <source>
        <strain evidence="1 2">CCRI-24246</strain>
    </source>
</reference>
<sequence length="230" mass="27300">MNYIWEMVIKAKQNNLKSSKLFFKQGKDVSPWYEQSFSSLNQKEIENPIIEINSLYRFNNLFSKFLHEGFLENTEFKEKFFDLVIHFLSEIDLSKGISKESIYLLQLEEEIDVGVFGKEIEKNFKAFNKNEKDKILPILLTQLKLGSSMYNFRNALKSIYPDVLLYQMKEEPNRMLIYLGIKKNEKQIRKINFIIDMFLPIGYKTRIFWEKHFGVGAVEATLHLDEIELL</sequence>
<dbReference type="Proteomes" id="UP000319424">
    <property type="component" value="Unassembled WGS sequence"/>
</dbReference>